<sequence length="65" mass="7761">MKNKTNEQLFEMIAETNKKIRNAMETGNNEAFRIESNNFDAQYKEVLERNAVEEYKKFIKTIDKL</sequence>
<proteinExistence type="predicted"/>
<reference evidence="1" key="1">
    <citation type="submission" date="2024-03" db="EMBL/GenBank/DDBJ databases">
        <title>Diverse circular DNA viruses in blood, oral, and fecal samples of captive lemurs.</title>
        <authorList>
            <person name="Paietta E.N."/>
            <person name="Kraberger S."/>
            <person name="Lund M.C."/>
            <person name="Custer J.M."/>
            <person name="Vargas K.M."/>
            <person name="Ehmke E.E."/>
            <person name="Yoder A.D."/>
            <person name="Varsani A."/>
        </authorList>
    </citation>
    <scope>NUCLEOTIDE SEQUENCE</scope>
    <source>
        <strain evidence="1">Duke_24FS_3</strain>
    </source>
</reference>
<protein>
    <recommendedName>
        <fullName evidence="2">Phage protein</fullName>
    </recommendedName>
</protein>
<dbReference type="EMBL" id="PP511521">
    <property type="protein sequence ID" value="XCD05006.1"/>
    <property type="molecule type" value="Genomic_DNA"/>
</dbReference>
<evidence type="ECO:0008006" key="2">
    <source>
        <dbReference type="Google" id="ProtNLM"/>
    </source>
</evidence>
<name>A0AAU8AZF7_9CAUD</name>
<organism evidence="1">
    <name type="scientific">Dulem virus 36</name>
    <dbReference type="NCBI Taxonomy" id="3145754"/>
    <lineage>
        <taxon>Viruses</taxon>
        <taxon>Duplodnaviria</taxon>
        <taxon>Heunggongvirae</taxon>
        <taxon>Uroviricota</taxon>
        <taxon>Caudoviricetes</taxon>
    </lineage>
</organism>
<evidence type="ECO:0000313" key="1">
    <source>
        <dbReference type="EMBL" id="XCD05006.1"/>
    </source>
</evidence>
<accession>A0AAU8AZF7</accession>